<organism evidence="14 15">
    <name type="scientific">Neovison vison</name>
    <name type="common">American mink</name>
    <name type="synonym">Mustela vison</name>
    <dbReference type="NCBI Taxonomy" id="452646"/>
    <lineage>
        <taxon>Eukaryota</taxon>
        <taxon>Metazoa</taxon>
        <taxon>Chordata</taxon>
        <taxon>Craniata</taxon>
        <taxon>Vertebrata</taxon>
        <taxon>Euteleostomi</taxon>
        <taxon>Mammalia</taxon>
        <taxon>Eutheria</taxon>
        <taxon>Laurasiatheria</taxon>
        <taxon>Carnivora</taxon>
        <taxon>Caniformia</taxon>
        <taxon>Musteloidea</taxon>
        <taxon>Mustelidae</taxon>
        <taxon>Mustelinae</taxon>
        <taxon>Neogale</taxon>
    </lineage>
</organism>
<keyword evidence="5" id="KW-0479">Metal-binding</keyword>
<dbReference type="InterPro" id="IPR018247">
    <property type="entry name" value="EF_Hand_1_Ca_BS"/>
</dbReference>
<keyword evidence="8" id="KW-0832">Ubl conjugation</keyword>
<name>A0A8C7AVH8_NEOVI</name>
<dbReference type="GO" id="GO:0005509">
    <property type="term" value="F:calcium ion binding"/>
    <property type="evidence" value="ECO:0007669"/>
    <property type="project" value="InterPro"/>
</dbReference>
<accession>A0A8C7AVH8</accession>
<dbReference type="FunFam" id="1.10.238.10:FF:000209">
    <property type="entry name" value="Ninein like"/>
    <property type="match status" value="1"/>
</dbReference>
<keyword evidence="3" id="KW-0597">Phosphoprotein</keyword>
<feature type="domain" description="EF-hand" evidence="13">
    <location>
        <begin position="8"/>
        <end position="43"/>
    </location>
</feature>
<dbReference type="GO" id="GO:0005874">
    <property type="term" value="C:microtubule"/>
    <property type="evidence" value="ECO:0007669"/>
    <property type="project" value="UniProtKB-KW"/>
</dbReference>
<evidence type="ECO:0000256" key="2">
    <source>
        <dbReference type="ARBA" id="ARBA00022490"/>
    </source>
</evidence>
<dbReference type="Ensembl" id="ENSNVIT00000011658.1">
    <property type="protein sequence ID" value="ENSNVIP00000009977.1"/>
    <property type="gene ID" value="ENSNVIG00000007856.1"/>
</dbReference>
<evidence type="ECO:0000256" key="4">
    <source>
        <dbReference type="ARBA" id="ARBA00022701"/>
    </source>
</evidence>
<feature type="coiled-coil region" evidence="12">
    <location>
        <begin position="751"/>
        <end position="876"/>
    </location>
</feature>
<dbReference type="GO" id="GO:0005813">
    <property type="term" value="C:centrosome"/>
    <property type="evidence" value="ECO:0007669"/>
    <property type="project" value="UniProtKB-SubCell"/>
</dbReference>
<feature type="coiled-coil region" evidence="12">
    <location>
        <begin position="396"/>
        <end position="423"/>
    </location>
</feature>
<reference evidence="14" key="2">
    <citation type="submission" date="2025-09" db="UniProtKB">
        <authorList>
            <consortium name="Ensembl"/>
        </authorList>
    </citation>
    <scope>IDENTIFICATION</scope>
</reference>
<comment type="subcellular location">
    <subcellularLocation>
        <location evidence="1">Cytoplasm</location>
        <location evidence="1">Cytoskeleton</location>
        <location evidence="1">Microtubule organizing center</location>
        <location evidence="1">Centrosome</location>
    </subcellularLocation>
</comment>
<feature type="coiled-coil region" evidence="12">
    <location>
        <begin position="561"/>
        <end position="624"/>
    </location>
</feature>
<evidence type="ECO:0000256" key="10">
    <source>
        <dbReference type="ARBA" id="ARBA00023212"/>
    </source>
</evidence>
<dbReference type="GO" id="GO:0034454">
    <property type="term" value="P:microtubule anchoring at centrosome"/>
    <property type="evidence" value="ECO:0007669"/>
    <property type="project" value="TreeGrafter"/>
</dbReference>
<evidence type="ECO:0000259" key="13">
    <source>
        <dbReference type="PROSITE" id="PS50222"/>
    </source>
</evidence>
<evidence type="ECO:0000256" key="1">
    <source>
        <dbReference type="ARBA" id="ARBA00004300"/>
    </source>
</evidence>
<dbReference type="Proteomes" id="UP000694425">
    <property type="component" value="Unplaced"/>
</dbReference>
<dbReference type="InterPro" id="IPR002048">
    <property type="entry name" value="EF_hand_dom"/>
</dbReference>
<keyword evidence="7" id="KW-0106">Calcium</keyword>
<keyword evidence="2" id="KW-0963">Cytoplasm</keyword>
<evidence type="ECO:0000256" key="12">
    <source>
        <dbReference type="SAM" id="Coils"/>
    </source>
</evidence>
<keyword evidence="6" id="KW-0677">Repeat</keyword>
<dbReference type="InterPro" id="IPR011992">
    <property type="entry name" value="EF-hand-dom_pair"/>
</dbReference>
<keyword evidence="15" id="KW-1185">Reference proteome</keyword>
<dbReference type="Pfam" id="PF13499">
    <property type="entry name" value="EF-hand_7"/>
    <property type="match status" value="1"/>
</dbReference>
<evidence type="ECO:0000256" key="11">
    <source>
        <dbReference type="ARBA" id="ARBA00071185"/>
    </source>
</evidence>
<dbReference type="PROSITE" id="PS00018">
    <property type="entry name" value="EF_HAND_1"/>
    <property type="match status" value="1"/>
</dbReference>
<dbReference type="AlphaFoldDB" id="A0A8C7AVH8"/>
<evidence type="ECO:0000256" key="8">
    <source>
        <dbReference type="ARBA" id="ARBA00022843"/>
    </source>
</evidence>
<dbReference type="PANTHER" id="PTHR18905">
    <property type="entry name" value="NINEIN"/>
    <property type="match status" value="1"/>
</dbReference>
<evidence type="ECO:0000256" key="5">
    <source>
        <dbReference type="ARBA" id="ARBA00022723"/>
    </source>
</evidence>
<proteinExistence type="predicted"/>
<evidence type="ECO:0000256" key="3">
    <source>
        <dbReference type="ARBA" id="ARBA00022553"/>
    </source>
</evidence>
<evidence type="ECO:0000313" key="15">
    <source>
        <dbReference type="Proteomes" id="UP000694425"/>
    </source>
</evidence>
<dbReference type="FunFam" id="1.10.238.10:FF:000094">
    <property type="entry name" value="ninein isoform X7"/>
    <property type="match status" value="1"/>
</dbReference>
<reference evidence="14" key="1">
    <citation type="submission" date="2025-08" db="UniProtKB">
        <authorList>
            <consortium name="Ensembl"/>
        </authorList>
    </citation>
    <scope>IDENTIFICATION</scope>
</reference>
<dbReference type="CDD" id="cd00051">
    <property type="entry name" value="EFh"/>
    <property type="match status" value="1"/>
</dbReference>
<feature type="coiled-coil region" evidence="12">
    <location>
        <begin position="465"/>
        <end position="506"/>
    </location>
</feature>
<sequence>MDEEEENHYVSQLREVYSSCDTTGTGFLDREELTQLCLKLHLEKQLPILLQTLLGNDHFARVNFEEFKEGFVAVLSSSAGVGSSDEDSSSLESTASRAVPPKYVSGSKWYGRWSRPEPEPGGPAVGAKFLPEEQSWTPGRGQLCRSASLESVESLKSDEEAESAKEPQNELFEARGQLPAWGSEVFGCLQKPCSPSLDTPESRVRGIWEELGVGSSGHLNEQELAIVCESIGLQGLEKEELEDLFNKLDQDGDGRVSLEEFQLGLFNHGPTSLPESSTPVKPSMSWSHYQVLEEGGCPTATTSSLVSVCSGLRLLCSIDDGTGFAVPEQLIALWAQEGIPNGREILQSLDFSVDEKVNLLELTWALENELMMVGGATQQAALACYRQELTFRQGQVEQMAKERDKARQDLEKAEKRNLEFVQEMDDCHSALEQLTEKKIQHLEQGYRERLSLLRSEVERERELFWEQTCKQRAMLEKDLERLQAEEASLREKLTLALKENSRLQKEIIEVVEKLLESEKLVLKLQNDLEFVLKDKASPFADSEFLGSGTPDQHCSHFSFQVNSYEREMEAMRRDFMKEREEMQQSFRLEIHMLECRRANLEVLLRKSQELIQDLQDQLQQVTRGPLPERADLGQCCMQALSGPAGLLAQEQDLLEQEQHQRHRTELPRVRSGAPSFQILHLVVLAKNPDLKFCQAACLESYAQQSHQPCLGFIPWQLHRANLGLRLAQSQHSEEVHRLQEQMQGLVPRDHVAELQQLLEEERQVAWRFREECLLQKEKGRRLETQWEEHEKELKDTEEQVEEMGMVLKNVEILLQEKVAELKEQFEKNTKSDLLLKDLYVENAHLMKALQVTEEKLQGARKRNHILEEKVRALNRLISKIASASLSV</sequence>
<dbReference type="PROSITE" id="PS50222">
    <property type="entry name" value="EF_HAND_2"/>
    <property type="match status" value="2"/>
</dbReference>
<keyword evidence="9 12" id="KW-0175">Coiled coil</keyword>
<evidence type="ECO:0000256" key="9">
    <source>
        <dbReference type="ARBA" id="ARBA00023054"/>
    </source>
</evidence>
<dbReference type="PANTHER" id="PTHR18905:SF12">
    <property type="entry name" value="NINEIN-LIKE PROTEIN"/>
    <property type="match status" value="1"/>
</dbReference>
<dbReference type="Gene3D" id="1.10.238.10">
    <property type="entry name" value="EF-hand"/>
    <property type="match status" value="2"/>
</dbReference>
<dbReference type="SUPFAM" id="SSF47473">
    <property type="entry name" value="EF-hand"/>
    <property type="match status" value="1"/>
</dbReference>
<evidence type="ECO:0000256" key="6">
    <source>
        <dbReference type="ARBA" id="ARBA00022737"/>
    </source>
</evidence>
<dbReference type="GeneTree" id="ENSGT00660000095541"/>
<feature type="domain" description="EF-hand" evidence="13">
    <location>
        <begin position="236"/>
        <end position="271"/>
    </location>
</feature>
<evidence type="ECO:0000256" key="7">
    <source>
        <dbReference type="ARBA" id="ARBA00022837"/>
    </source>
</evidence>
<keyword evidence="4" id="KW-0493">Microtubule</keyword>
<keyword evidence="10" id="KW-0206">Cytoskeleton</keyword>
<evidence type="ECO:0000313" key="14">
    <source>
        <dbReference type="Ensembl" id="ENSNVIP00000009977.1"/>
    </source>
</evidence>
<protein>
    <recommendedName>
        <fullName evidence="11">Ninein-like protein</fullName>
    </recommendedName>
</protein>
<dbReference type="SMART" id="SM00054">
    <property type="entry name" value="EFh"/>
    <property type="match status" value="3"/>
</dbReference>